<reference evidence="2 3" key="1">
    <citation type="submission" date="2015-01" db="EMBL/GenBank/DDBJ databases">
        <title>Evolution of Trichinella species and genotypes.</title>
        <authorList>
            <person name="Korhonen P.K."/>
            <person name="Edoardo P."/>
            <person name="Giuseppe L.R."/>
            <person name="Gasser R.B."/>
        </authorList>
    </citation>
    <scope>NUCLEOTIDE SEQUENCE [LARGE SCALE GENOMIC DNA]</scope>
    <source>
        <strain evidence="2">ISS120</strain>
    </source>
</reference>
<accession>A0A0V1CMY5</accession>
<evidence type="ECO:0000256" key="1">
    <source>
        <dbReference type="SAM" id="MobiDB-lite"/>
    </source>
</evidence>
<evidence type="ECO:0000313" key="3">
    <source>
        <dbReference type="Proteomes" id="UP000054653"/>
    </source>
</evidence>
<name>A0A0V1CMY5_TRIBR</name>
<evidence type="ECO:0000313" key="2">
    <source>
        <dbReference type="EMBL" id="KRY50472.1"/>
    </source>
</evidence>
<dbReference type="EMBL" id="JYDI01000149">
    <property type="protein sequence ID" value="KRY50472.1"/>
    <property type="molecule type" value="Genomic_DNA"/>
</dbReference>
<dbReference type="AlphaFoldDB" id="A0A0V1CMY5"/>
<organism evidence="2 3">
    <name type="scientific">Trichinella britovi</name>
    <name type="common">Parasitic roundworm</name>
    <dbReference type="NCBI Taxonomy" id="45882"/>
    <lineage>
        <taxon>Eukaryota</taxon>
        <taxon>Metazoa</taxon>
        <taxon>Ecdysozoa</taxon>
        <taxon>Nematoda</taxon>
        <taxon>Enoplea</taxon>
        <taxon>Dorylaimia</taxon>
        <taxon>Trichinellida</taxon>
        <taxon>Trichinellidae</taxon>
        <taxon>Trichinella</taxon>
    </lineage>
</organism>
<feature type="region of interest" description="Disordered" evidence="1">
    <location>
        <begin position="174"/>
        <end position="195"/>
    </location>
</feature>
<gene>
    <name evidence="2" type="ORF">T03_11689</name>
</gene>
<dbReference type="Proteomes" id="UP000054653">
    <property type="component" value="Unassembled WGS sequence"/>
</dbReference>
<keyword evidence="3" id="KW-1185">Reference proteome</keyword>
<protein>
    <submittedName>
        <fullName evidence="2">Uncharacterized protein</fullName>
    </submittedName>
</protein>
<comment type="caution">
    <text evidence="2">The sequence shown here is derived from an EMBL/GenBank/DDBJ whole genome shotgun (WGS) entry which is preliminary data.</text>
</comment>
<proteinExistence type="predicted"/>
<sequence length="195" mass="21318">MAPFVLGVQDGCFLGAPAYFTHRIPNSPSRKGQCVKDVELLYVRRALWLLFYRLAASRAGSFVNPTGLLSQSHLGEMGRCRPAGSSARSYSPFGSAAPFSRTATDPTPFRSNNRTCYLAANYYTTVILIQSSNVDLGPPQSVLGHAYFLEVCTNRKGSVRSRCSGTILPDVRSSGKMRVDWPRSAGPGRPDENHQ</sequence>